<evidence type="ECO:0000256" key="1">
    <source>
        <dbReference type="ARBA" id="ARBA00007074"/>
    </source>
</evidence>
<dbReference type="InterPro" id="IPR057309">
    <property type="entry name" value="PcsB_CC"/>
</dbReference>
<evidence type="ECO:0000256" key="4">
    <source>
        <dbReference type="ARBA" id="ARBA00022801"/>
    </source>
</evidence>
<comment type="similarity">
    <text evidence="1">Belongs to the peptidase C40 family.</text>
</comment>
<feature type="region of interest" description="Disordered" evidence="7">
    <location>
        <begin position="181"/>
        <end position="251"/>
    </location>
</feature>
<evidence type="ECO:0000256" key="6">
    <source>
        <dbReference type="SAM" id="Coils"/>
    </source>
</evidence>
<feature type="signal peptide" evidence="8">
    <location>
        <begin position="1"/>
        <end position="29"/>
    </location>
</feature>
<organism evidence="10 11">
    <name type="scientific">Ligilactobacillus ruminis</name>
    <dbReference type="NCBI Taxonomy" id="1623"/>
    <lineage>
        <taxon>Bacteria</taxon>
        <taxon>Bacillati</taxon>
        <taxon>Bacillota</taxon>
        <taxon>Bacilli</taxon>
        <taxon>Lactobacillales</taxon>
        <taxon>Lactobacillaceae</taxon>
        <taxon>Ligilactobacillus</taxon>
    </lineage>
</organism>
<dbReference type="Gene3D" id="6.10.250.3150">
    <property type="match status" value="1"/>
</dbReference>
<dbReference type="EMBL" id="CP117692">
    <property type="protein sequence ID" value="WDC81204.1"/>
    <property type="molecule type" value="Genomic_DNA"/>
</dbReference>
<dbReference type="AlphaFoldDB" id="A0AAQ2XHT4"/>
<evidence type="ECO:0000256" key="8">
    <source>
        <dbReference type="SAM" id="SignalP"/>
    </source>
</evidence>
<evidence type="ECO:0000313" key="11">
    <source>
        <dbReference type="Proteomes" id="UP001222683"/>
    </source>
</evidence>
<dbReference type="GO" id="GO:0008234">
    <property type="term" value="F:cysteine-type peptidase activity"/>
    <property type="evidence" value="ECO:0007669"/>
    <property type="project" value="UniProtKB-KW"/>
</dbReference>
<name>A0AAQ2XHT4_9LACO</name>
<dbReference type="GO" id="GO:0006508">
    <property type="term" value="P:proteolysis"/>
    <property type="evidence" value="ECO:0007669"/>
    <property type="project" value="UniProtKB-KW"/>
</dbReference>
<dbReference type="Proteomes" id="UP001222683">
    <property type="component" value="Chromosome"/>
</dbReference>
<dbReference type="Gene3D" id="3.90.1720.10">
    <property type="entry name" value="endopeptidase domain like (from Nostoc punctiforme)"/>
    <property type="match status" value="1"/>
</dbReference>
<feature type="compositionally biased region" description="Low complexity" evidence="7">
    <location>
        <begin position="233"/>
        <end position="251"/>
    </location>
</feature>
<keyword evidence="2" id="KW-0645">Protease</keyword>
<dbReference type="Pfam" id="PF00877">
    <property type="entry name" value="NLPC_P60"/>
    <property type="match status" value="1"/>
</dbReference>
<feature type="domain" description="NlpC/P60" evidence="9">
    <location>
        <begin position="269"/>
        <end position="382"/>
    </location>
</feature>
<dbReference type="PROSITE" id="PS51935">
    <property type="entry name" value="NLPC_P60"/>
    <property type="match status" value="1"/>
</dbReference>
<evidence type="ECO:0000256" key="7">
    <source>
        <dbReference type="SAM" id="MobiDB-lite"/>
    </source>
</evidence>
<accession>A0AAQ2XHT4</accession>
<evidence type="ECO:0000256" key="5">
    <source>
        <dbReference type="ARBA" id="ARBA00022807"/>
    </source>
</evidence>
<dbReference type="InterPro" id="IPR051202">
    <property type="entry name" value="Peptidase_C40"/>
</dbReference>
<dbReference type="SUPFAM" id="SSF54001">
    <property type="entry name" value="Cysteine proteinases"/>
    <property type="match status" value="1"/>
</dbReference>
<feature type="compositionally biased region" description="Basic and acidic residues" evidence="7">
    <location>
        <begin position="181"/>
        <end position="202"/>
    </location>
</feature>
<feature type="chain" id="PRO_5043048656" evidence="8">
    <location>
        <begin position="30"/>
        <end position="382"/>
    </location>
</feature>
<keyword evidence="4" id="KW-0378">Hydrolase</keyword>
<proteinExistence type="inferred from homology"/>
<gene>
    <name evidence="10" type="ORF">PSR59_05785</name>
</gene>
<feature type="coiled-coil region" evidence="6">
    <location>
        <begin position="28"/>
        <end position="94"/>
    </location>
</feature>
<keyword evidence="3 8" id="KW-0732">Signal</keyword>
<keyword evidence="6" id="KW-0175">Coiled coil</keyword>
<keyword evidence="5" id="KW-0788">Thiol protease</keyword>
<feature type="compositionally biased region" description="Low complexity" evidence="7">
    <location>
        <begin position="214"/>
        <end position="225"/>
    </location>
</feature>
<evidence type="ECO:0000259" key="9">
    <source>
        <dbReference type="PROSITE" id="PS51935"/>
    </source>
</evidence>
<protein>
    <submittedName>
        <fullName evidence="10">NlpC/P60 family protein</fullName>
    </submittedName>
</protein>
<dbReference type="PANTHER" id="PTHR47053">
    <property type="entry name" value="MUREIN DD-ENDOPEPTIDASE MEPH-RELATED"/>
    <property type="match status" value="1"/>
</dbReference>
<sequence length="382" mass="40832">MRNSKLFKITLTAAAALTFASFAESSAKADTQADIDAITQKIKDTEKSIKKGQEKLSKLEELQYQKSMEIDGLKKNIKARKAQLARQARAAQVNNAGSMIDFVSKSKNLSEAISRTFTVATLVHANNQAVAQQKADQEKVAADKAVVDKAAADQAQANKNFNNDLAQLAVQKTQLEVKKANEDEAARKAAQEAEKKAREAAEKVANAKNERDAQNALNDANNAVASVTKSDNNNKNNNNNNSNNNNNNNNNVVAQASTQQTSNTSAAPAAKYGSVVGYALSFQGVPYVSGGTSPSGFDCSGLVQYVFAAFGKQLPRTVGAQKAVSTPISESQLQPGDLVFWGVSHVGIYIGGGNFVHAPTTGDHVKVTSMNYYHPDSYGRVN</sequence>
<evidence type="ECO:0000256" key="2">
    <source>
        <dbReference type="ARBA" id="ARBA00022670"/>
    </source>
</evidence>
<evidence type="ECO:0000313" key="10">
    <source>
        <dbReference type="EMBL" id="WDC81204.1"/>
    </source>
</evidence>
<dbReference type="RefSeq" id="WP_273744576.1">
    <property type="nucleotide sequence ID" value="NZ_CP117692.1"/>
</dbReference>
<dbReference type="PANTHER" id="PTHR47053:SF1">
    <property type="entry name" value="MUREIN DD-ENDOPEPTIDASE MEPH-RELATED"/>
    <property type="match status" value="1"/>
</dbReference>
<dbReference type="InterPro" id="IPR038765">
    <property type="entry name" value="Papain-like_cys_pep_sf"/>
</dbReference>
<evidence type="ECO:0000256" key="3">
    <source>
        <dbReference type="ARBA" id="ARBA00022729"/>
    </source>
</evidence>
<reference evidence="10" key="1">
    <citation type="submission" date="2023-02" db="EMBL/GenBank/DDBJ databases">
        <title>Complete genome sequence of Lactobacillus ruminis CACC888 isolated from Pig feces.</title>
        <authorList>
            <person name="Park S."/>
            <person name="Park M.A."/>
            <person name="Kim D.-H."/>
            <person name="Kim Y."/>
        </authorList>
    </citation>
    <scope>NUCLEOTIDE SEQUENCE</scope>
    <source>
        <strain evidence="10">CACC888</strain>
    </source>
</reference>
<dbReference type="InterPro" id="IPR000064">
    <property type="entry name" value="NLP_P60_dom"/>
</dbReference>
<dbReference type="Pfam" id="PF24568">
    <property type="entry name" value="CC_PcsB"/>
    <property type="match status" value="1"/>
</dbReference>